<dbReference type="PROSITE" id="PS00041">
    <property type="entry name" value="HTH_ARAC_FAMILY_1"/>
    <property type="match status" value="1"/>
</dbReference>
<evidence type="ECO:0000259" key="5">
    <source>
        <dbReference type="PROSITE" id="PS01124"/>
    </source>
</evidence>
<feature type="transmembrane region" description="Helical" evidence="4">
    <location>
        <begin position="187"/>
        <end position="209"/>
    </location>
</feature>
<evidence type="ECO:0000313" key="7">
    <source>
        <dbReference type="Proteomes" id="UP001257277"/>
    </source>
</evidence>
<evidence type="ECO:0000256" key="2">
    <source>
        <dbReference type="ARBA" id="ARBA00023125"/>
    </source>
</evidence>
<dbReference type="PROSITE" id="PS01124">
    <property type="entry name" value="HTH_ARAC_FAMILY_2"/>
    <property type="match status" value="1"/>
</dbReference>
<proteinExistence type="predicted"/>
<dbReference type="SUPFAM" id="SSF46689">
    <property type="entry name" value="Homeodomain-like"/>
    <property type="match status" value="1"/>
</dbReference>
<accession>A0ABU3LDL1</accession>
<feature type="transmembrane region" description="Helical" evidence="4">
    <location>
        <begin position="133"/>
        <end position="152"/>
    </location>
</feature>
<evidence type="ECO:0000313" key="6">
    <source>
        <dbReference type="EMBL" id="MDT7831809.1"/>
    </source>
</evidence>
<name>A0ABU3LDL1_9FLAO</name>
<dbReference type="InterPro" id="IPR009057">
    <property type="entry name" value="Homeodomain-like_sf"/>
</dbReference>
<dbReference type="InterPro" id="IPR018062">
    <property type="entry name" value="HTH_AraC-typ_CS"/>
</dbReference>
<dbReference type="Pfam" id="PF12833">
    <property type="entry name" value="HTH_18"/>
    <property type="match status" value="1"/>
</dbReference>
<keyword evidence="1" id="KW-0805">Transcription regulation</keyword>
<dbReference type="Gene3D" id="1.10.10.60">
    <property type="entry name" value="Homeodomain-like"/>
    <property type="match status" value="2"/>
</dbReference>
<keyword evidence="3" id="KW-0804">Transcription</keyword>
<dbReference type="RefSeq" id="WP_349241065.1">
    <property type="nucleotide sequence ID" value="NZ_JAVTTO010000002.1"/>
</dbReference>
<keyword evidence="4" id="KW-0812">Transmembrane</keyword>
<feature type="transmembrane region" description="Helical" evidence="4">
    <location>
        <begin position="6"/>
        <end position="27"/>
    </location>
</feature>
<dbReference type="EMBL" id="JAVTTO010000002">
    <property type="protein sequence ID" value="MDT7831809.1"/>
    <property type="molecule type" value="Genomic_DNA"/>
</dbReference>
<dbReference type="InterPro" id="IPR020449">
    <property type="entry name" value="Tscrpt_reg_AraC-type_HTH"/>
</dbReference>
<reference evidence="6 7" key="1">
    <citation type="submission" date="2023-09" db="EMBL/GenBank/DDBJ databases">
        <title>Novel taxa isolated from Blanes Bay.</title>
        <authorList>
            <person name="Rey-Velasco X."/>
            <person name="Lucena T."/>
        </authorList>
    </citation>
    <scope>NUCLEOTIDE SEQUENCE [LARGE SCALE GENOMIC DNA]</scope>
    <source>
        <strain evidence="6 7">S356</strain>
    </source>
</reference>
<keyword evidence="7" id="KW-1185">Reference proteome</keyword>
<evidence type="ECO:0000256" key="1">
    <source>
        <dbReference type="ARBA" id="ARBA00023015"/>
    </source>
</evidence>
<dbReference type="Proteomes" id="UP001257277">
    <property type="component" value="Unassembled WGS sequence"/>
</dbReference>
<feature type="domain" description="HTH araC/xylS-type" evidence="5">
    <location>
        <begin position="237"/>
        <end position="338"/>
    </location>
</feature>
<feature type="transmembrane region" description="Helical" evidence="4">
    <location>
        <begin position="106"/>
        <end position="127"/>
    </location>
</feature>
<keyword evidence="4" id="KW-1133">Transmembrane helix</keyword>
<dbReference type="PANTHER" id="PTHR43280:SF29">
    <property type="entry name" value="ARAC-FAMILY TRANSCRIPTIONAL REGULATOR"/>
    <property type="match status" value="1"/>
</dbReference>
<feature type="transmembrane region" description="Helical" evidence="4">
    <location>
        <begin position="164"/>
        <end position="181"/>
    </location>
</feature>
<dbReference type="InterPro" id="IPR018060">
    <property type="entry name" value="HTH_AraC"/>
</dbReference>
<protein>
    <submittedName>
        <fullName evidence="6">Helix-turn-helix domain-containing protein</fullName>
    </submittedName>
</protein>
<keyword evidence="4" id="KW-0472">Membrane</keyword>
<dbReference type="PANTHER" id="PTHR43280">
    <property type="entry name" value="ARAC-FAMILY TRANSCRIPTIONAL REGULATOR"/>
    <property type="match status" value="1"/>
</dbReference>
<dbReference type="SMART" id="SM00342">
    <property type="entry name" value="HTH_ARAC"/>
    <property type="match status" value="1"/>
</dbReference>
<dbReference type="PRINTS" id="PR00032">
    <property type="entry name" value="HTHARAC"/>
</dbReference>
<organism evidence="6 7">
    <name type="scientific">Asprobacillus argus</name>
    <dbReference type="NCBI Taxonomy" id="3076534"/>
    <lineage>
        <taxon>Bacteria</taxon>
        <taxon>Pseudomonadati</taxon>
        <taxon>Bacteroidota</taxon>
        <taxon>Flavobacteriia</taxon>
        <taxon>Flavobacteriales</taxon>
        <taxon>Flavobacteriaceae</taxon>
        <taxon>Asprobacillus</taxon>
    </lineage>
</organism>
<feature type="transmembrane region" description="Helical" evidence="4">
    <location>
        <begin position="36"/>
        <end position="56"/>
    </location>
</feature>
<keyword evidence="2" id="KW-0238">DNA-binding</keyword>
<evidence type="ECO:0000256" key="3">
    <source>
        <dbReference type="ARBA" id="ARBA00023163"/>
    </source>
</evidence>
<comment type="caution">
    <text evidence="6">The sequence shown here is derived from an EMBL/GenBank/DDBJ whole genome shotgun (WGS) entry which is preliminary data.</text>
</comment>
<sequence length="341" mass="39873">MFSIDILTLLAFFGAFQGIFFAVVFWVKNKHFSNKLFALLLFVTSIRIAKNIFVHFRDLNPELFSNDLIWRLLIYIGLAHQFAIGPLYMLYFSSRIKEKFAFQNRYLWHFLPYAVIIATSPFIRWNFWANGGLLASYISILLYFIIAFQRFYSKRNMLEVKTKKWLGGILIITSLMLLAYSPALFHYMGYIGGAILYTVIVISMGYILLNNGVLFSTKYETSSLKSKKASLYKSQLEELMMTEKPFLNPELTLQTLAEMLQVQPHHLSQVINQEFHKSYADYINAFRLEEAAKKLKDPKYMPLKISSLAYDSGFNSQPTFNTLFKKVYKETPSQYRNRFKK</sequence>
<feature type="transmembrane region" description="Helical" evidence="4">
    <location>
        <begin position="68"/>
        <end position="94"/>
    </location>
</feature>
<gene>
    <name evidence="6" type="ORF">RQM59_05420</name>
</gene>
<evidence type="ECO:0000256" key="4">
    <source>
        <dbReference type="SAM" id="Phobius"/>
    </source>
</evidence>